<reference evidence="2 3" key="1">
    <citation type="submission" date="2015-12" db="EMBL/GenBank/DDBJ databases">
        <title>Draft genome sequence of Streptomyces silvensis ATCC 53525, a producer of novel hormone antagonists.</title>
        <authorList>
            <person name="Johnston C.W."/>
            <person name="Li Y."/>
            <person name="Magarvey N.A."/>
        </authorList>
    </citation>
    <scope>NUCLEOTIDE SEQUENCE [LARGE SCALE GENOMIC DNA]</scope>
    <source>
        <strain evidence="2 3">ATCC 53525</strain>
    </source>
</reference>
<sequence>MGEQGSRSTTGTRRAGERRQGDPAAAGPLAALIARLREDGGDVRAEDLADVLWLAAKVPGITGTPTAPPVTDPPVTAEPADTGNGSSGQPQDTDRASDAAPGPPTAPLASLSVPRAATTGRAPGPDPGDGCGTTVHIPAPSTLPDPYALLRALRPLRRRTLVPGAVAQFDEFATAERAAESRLLLPVLRPADTSTHRIALLMDVSSSNAVWRDTFEDLRQAAAQAGVFRDVAHHYVHETPYGEPRLARTFAPGSPSLSGDRLLAPGGHRLVLVLSDCVGPLWRDGHMQRLLHRLARSGAVAVMQPLPQRMWARTHLPPEPGILTRRPGLSGTIGFHAHSAPAAERARPGRVPVPILAPRAEALAAWARLVADLTGGATPGVAGFVGADHPAAPAAPAAESPGAPVERVSRFRATGSPGAVRLATLLAAVPLAFPVMQLVQRALLPESGPDVMAEVVLSGLLRRVDNSASGAGAAVGHTSDGALEFAFRPGVREELLLRLSVEDAQDVLRQASAYVERRFGRGGRNFPVIASAALSERVAPEHIHARTAGAAAADLDGGAPDAPLLQDFARVSAQVLRRFGAPAALADRAHETAAAAVPADMLAARARDRLDDFRRLGALRHLDLAVTDLGAAVETEREPAARAGHHAELAEALLLRWSFRPLGEQLREALYAAQEAVPLVPSARLTLTRVLERMADEAVADRLDRDLLPSWALTMMDAQRVDGRTSSAEGPRIAAVLLAGAVDHLAGPAARADADDTLVRDLALTRVRVLRRLAVTGAPFARERPGQWCAARLLEALDTADLLVAGGPVDGALVARGAVLFDLARHHSDAGLLPPGNGRPHDAATTADPAARRAHAVRAAADLGAAADEPSWGALHPAERCRCVLDRAHALVLAQAGPPDDAALEEIHTLLDEARRLAETPVADSRSAGTPPDPAADAVPTARLAAAGPAAPGRILGGVGGAPLPGRARIVAECALRRALVLTDCCPPGPAGAFVRRQDDAIEAWADALSLLVRDDPRLPAARASLGELLTARATRTGSVGDRGAAVRMLRRAVDVSAPHDPESAGRRLLLARSLLAFAETTDTSAPREADDILDAVQPDATPPAVDAAVWQLRGDLAARAGDPKRAARCYATAADRAWRHSPAPQWFQAAAAHADALEHLGDTVRALHVYEQLVRALHEGGAPDLCPAREADRVRAAATRLGAAPAADGGGP</sequence>
<proteinExistence type="predicted"/>
<evidence type="ECO:0000256" key="1">
    <source>
        <dbReference type="SAM" id="MobiDB-lite"/>
    </source>
</evidence>
<dbReference type="Gene3D" id="1.25.40.10">
    <property type="entry name" value="Tetratricopeptide repeat domain"/>
    <property type="match status" value="1"/>
</dbReference>
<feature type="region of interest" description="Disordered" evidence="1">
    <location>
        <begin position="1"/>
        <end position="27"/>
    </location>
</feature>
<evidence type="ECO:0000313" key="3">
    <source>
        <dbReference type="Proteomes" id="UP000054804"/>
    </source>
</evidence>
<dbReference type="AlphaFoldDB" id="A0A0W7XCE9"/>
<dbReference type="InterPro" id="IPR011990">
    <property type="entry name" value="TPR-like_helical_dom_sf"/>
</dbReference>
<keyword evidence="3" id="KW-1185">Reference proteome</keyword>
<gene>
    <name evidence="2" type="ORF">AT728_40470</name>
</gene>
<dbReference type="EMBL" id="LOCL01000003">
    <property type="protein sequence ID" value="KUF20465.1"/>
    <property type="molecule type" value="Genomic_DNA"/>
</dbReference>
<feature type="region of interest" description="Disordered" evidence="1">
    <location>
        <begin position="60"/>
        <end position="140"/>
    </location>
</feature>
<dbReference type="OrthoDB" id="4495511at2"/>
<evidence type="ECO:0000313" key="2">
    <source>
        <dbReference type="EMBL" id="KUF20465.1"/>
    </source>
</evidence>
<evidence type="ECO:0008006" key="4">
    <source>
        <dbReference type="Google" id="ProtNLM"/>
    </source>
</evidence>
<accession>A0A0W7XCE9</accession>
<feature type="compositionally biased region" description="Polar residues" evidence="1">
    <location>
        <begin position="1"/>
        <end position="12"/>
    </location>
</feature>
<dbReference type="NCBIfam" id="NF041121">
    <property type="entry name" value="SAV_2336_NTERM"/>
    <property type="match status" value="1"/>
</dbReference>
<dbReference type="Proteomes" id="UP000054804">
    <property type="component" value="Unassembled WGS sequence"/>
</dbReference>
<organism evidence="2 3">
    <name type="scientific">Streptomyces silvensis</name>
    <dbReference type="NCBI Taxonomy" id="1765722"/>
    <lineage>
        <taxon>Bacteria</taxon>
        <taxon>Bacillati</taxon>
        <taxon>Actinomycetota</taxon>
        <taxon>Actinomycetes</taxon>
        <taxon>Kitasatosporales</taxon>
        <taxon>Streptomycetaceae</taxon>
        <taxon>Streptomyces</taxon>
    </lineage>
</organism>
<dbReference type="InterPro" id="IPR047738">
    <property type="entry name" value="SAV_2336-like_N"/>
</dbReference>
<name>A0A0W7XCE9_9ACTN</name>
<dbReference type="RefSeq" id="WP_058845433.1">
    <property type="nucleotide sequence ID" value="NZ_LOCL01000003.1"/>
</dbReference>
<comment type="caution">
    <text evidence="2">The sequence shown here is derived from an EMBL/GenBank/DDBJ whole genome shotgun (WGS) entry which is preliminary data.</text>
</comment>
<dbReference type="STRING" id="1765722.AT728_40470"/>
<protein>
    <recommendedName>
        <fullName evidence="4">Metallophosphoesterase</fullName>
    </recommendedName>
</protein>
<dbReference type="SUPFAM" id="SSF48452">
    <property type="entry name" value="TPR-like"/>
    <property type="match status" value="1"/>
</dbReference>